<dbReference type="Pfam" id="PF00005">
    <property type="entry name" value="ABC_tran"/>
    <property type="match status" value="1"/>
</dbReference>
<comment type="similarity">
    <text evidence="2">Belongs to the ABC transporter superfamily.</text>
</comment>
<dbReference type="SMART" id="SM00382">
    <property type="entry name" value="AAA"/>
    <property type="match status" value="1"/>
</dbReference>
<dbReference type="GO" id="GO:0016887">
    <property type="term" value="F:ATP hydrolysis activity"/>
    <property type="evidence" value="ECO:0007669"/>
    <property type="project" value="InterPro"/>
</dbReference>
<dbReference type="InterPro" id="IPR003593">
    <property type="entry name" value="AAA+_ATPase"/>
</dbReference>
<keyword evidence="4" id="KW-0547">Nucleotide-binding</keyword>
<dbReference type="GO" id="GO:0005886">
    <property type="term" value="C:plasma membrane"/>
    <property type="evidence" value="ECO:0007669"/>
    <property type="project" value="UniProtKB-SubCell"/>
</dbReference>
<dbReference type="SUPFAM" id="SSF52540">
    <property type="entry name" value="P-loop containing nucleoside triphosphate hydrolases"/>
    <property type="match status" value="1"/>
</dbReference>
<dbReference type="GO" id="GO:0015833">
    <property type="term" value="P:peptide transport"/>
    <property type="evidence" value="ECO:0007669"/>
    <property type="project" value="InterPro"/>
</dbReference>
<evidence type="ECO:0000259" key="6">
    <source>
        <dbReference type="PROSITE" id="PS50893"/>
    </source>
</evidence>
<dbReference type="NCBIfam" id="TIGR01727">
    <property type="entry name" value="oligo_HPY"/>
    <property type="match status" value="1"/>
</dbReference>
<dbReference type="GO" id="GO:0005524">
    <property type="term" value="F:ATP binding"/>
    <property type="evidence" value="ECO:0007669"/>
    <property type="project" value="UniProtKB-KW"/>
</dbReference>
<reference evidence="7 8" key="1">
    <citation type="submission" date="2015-03" db="EMBL/GenBank/DDBJ databases">
        <authorList>
            <person name="Hassan Y.I."/>
            <person name="Lepp D."/>
            <person name="Li X.-Z."/>
            <person name="Zhou T."/>
        </authorList>
    </citation>
    <scope>NUCLEOTIDE SEQUENCE [LARGE SCALE GENOMIC DNA]</scope>
    <source>
        <strain evidence="7 8">BD-c194</strain>
    </source>
</reference>
<evidence type="ECO:0000256" key="1">
    <source>
        <dbReference type="ARBA" id="ARBA00004417"/>
    </source>
</evidence>
<evidence type="ECO:0000256" key="4">
    <source>
        <dbReference type="ARBA" id="ARBA00022741"/>
    </source>
</evidence>
<organism evidence="7 8">
    <name type="scientific">Devosia geojensis</name>
    <dbReference type="NCBI Taxonomy" id="443610"/>
    <lineage>
        <taxon>Bacteria</taxon>
        <taxon>Pseudomonadati</taxon>
        <taxon>Pseudomonadota</taxon>
        <taxon>Alphaproteobacteria</taxon>
        <taxon>Hyphomicrobiales</taxon>
        <taxon>Devosiaceae</taxon>
        <taxon>Devosia</taxon>
    </lineage>
</organism>
<evidence type="ECO:0000313" key="7">
    <source>
        <dbReference type="EMBL" id="KKB07102.1"/>
    </source>
</evidence>
<dbReference type="InterPro" id="IPR013563">
    <property type="entry name" value="Oligopep_ABC_C"/>
</dbReference>
<dbReference type="PANTHER" id="PTHR43776">
    <property type="entry name" value="TRANSPORT ATP-BINDING PROTEIN"/>
    <property type="match status" value="1"/>
</dbReference>
<dbReference type="OrthoDB" id="9815712at2"/>
<name>A0A0F5FFZ6_9HYPH</name>
<evidence type="ECO:0000256" key="5">
    <source>
        <dbReference type="ARBA" id="ARBA00022840"/>
    </source>
</evidence>
<dbReference type="GO" id="GO:0055085">
    <property type="term" value="P:transmembrane transport"/>
    <property type="evidence" value="ECO:0007669"/>
    <property type="project" value="UniProtKB-ARBA"/>
</dbReference>
<protein>
    <recommendedName>
        <fullName evidence="6">ABC transporter domain-containing protein</fullName>
    </recommendedName>
</protein>
<keyword evidence="3" id="KW-0813">Transport</keyword>
<dbReference type="PATRIC" id="fig|443610.3.peg.2295"/>
<dbReference type="PANTHER" id="PTHR43776:SF7">
    <property type="entry name" value="D,D-DIPEPTIDE TRANSPORT ATP-BINDING PROTEIN DDPF-RELATED"/>
    <property type="match status" value="1"/>
</dbReference>
<dbReference type="Proteomes" id="UP000033632">
    <property type="component" value="Unassembled WGS sequence"/>
</dbReference>
<gene>
    <name evidence="7" type="ORF">VE25_19875</name>
</gene>
<evidence type="ECO:0000256" key="3">
    <source>
        <dbReference type="ARBA" id="ARBA00022448"/>
    </source>
</evidence>
<dbReference type="RefSeq" id="WP_046110407.1">
    <property type="nucleotide sequence ID" value="NZ_JZEX01000179.1"/>
</dbReference>
<dbReference type="STRING" id="443610.VE25_19875"/>
<feature type="domain" description="ABC transporter" evidence="6">
    <location>
        <begin position="4"/>
        <end position="248"/>
    </location>
</feature>
<keyword evidence="5" id="KW-0067">ATP-binding</keyword>
<dbReference type="InterPro" id="IPR003439">
    <property type="entry name" value="ABC_transporter-like_ATP-bd"/>
</dbReference>
<dbReference type="FunFam" id="3.40.50.300:FF:000016">
    <property type="entry name" value="Oligopeptide ABC transporter ATP-binding component"/>
    <property type="match status" value="1"/>
</dbReference>
<accession>A0A0F5FFZ6</accession>
<dbReference type="PROSITE" id="PS50893">
    <property type="entry name" value="ABC_TRANSPORTER_2"/>
    <property type="match status" value="1"/>
</dbReference>
<dbReference type="AlphaFoldDB" id="A0A0F5FFZ6"/>
<keyword evidence="8" id="KW-1185">Reference proteome</keyword>
<evidence type="ECO:0000313" key="8">
    <source>
        <dbReference type="Proteomes" id="UP000033632"/>
    </source>
</evidence>
<dbReference type="EMBL" id="JZEX01000179">
    <property type="protein sequence ID" value="KKB07102.1"/>
    <property type="molecule type" value="Genomic_DNA"/>
</dbReference>
<comment type="caution">
    <text evidence="7">The sequence shown here is derived from an EMBL/GenBank/DDBJ whole genome shotgun (WGS) entry which is preliminary data.</text>
</comment>
<dbReference type="InterPro" id="IPR050319">
    <property type="entry name" value="ABC_transp_ATP-bind"/>
</dbReference>
<dbReference type="Gene3D" id="3.40.50.300">
    <property type="entry name" value="P-loop containing nucleotide triphosphate hydrolases"/>
    <property type="match status" value="1"/>
</dbReference>
<dbReference type="InterPro" id="IPR017871">
    <property type="entry name" value="ABC_transporter-like_CS"/>
</dbReference>
<dbReference type="InterPro" id="IPR027417">
    <property type="entry name" value="P-loop_NTPase"/>
</dbReference>
<dbReference type="PROSITE" id="PS00211">
    <property type="entry name" value="ABC_TRANSPORTER_1"/>
    <property type="match status" value="1"/>
</dbReference>
<dbReference type="Pfam" id="PF08352">
    <property type="entry name" value="oligo_HPY"/>
    <property type="match status" value="1"/>
</dbReference>
<evidence type="ECO:0000256" key="2">
    <source>
        <dbReference type="ARBA" id="ARBA00005417"/>
    </source>
</evidence>
<comment type="subcellular location">
    <subcellularLocation>
        <location evidence="1">Cell inner membrane</location>
        <topology evidence="1">Peripheral membrane protein</topology>
    </subcellularLocation>
</comment>
<proteinExistence type="inferred from homology"/>
<sequence length="320" mass="34803">MSLLELRHLSKTYPGANGAVVHAVSDVSLSIAPGEVLGVVGESGCGKSTLGRSLLRLIEPSGGEIVFEGRDLTRLTRHQMKPVRRDLQVIFQDPFGSLNPRHTVGGIIGEPLEVHRVGTRGERKARVAELLKLVGLPEDAASRYPHEFSGGQRQRIAIARALALEPKLLVADEAVSALDVSIQSQIINLIADLQKRLNLSIMFISHDLSVIRHVSDRIAVMYLGRIVEIGPAEEIMTAPRHPYTQALLSAIPRPGVARAERIVLEGELPDPANPPAGCAFHTRCPHVTDVCHRVRPQLARPKTDDPASRSEVACHLYEAA</sequence>
<dbReference type="CDD" id="cd03257">
    <property type="entry name" value="ABC_NikE_OppD_transporters"/>
    <property type="match status" value="1"/>
</dbReference>